<dbReference type="PROSITE" id="PS00028">
    <property type="entry name" value="ZINC_FINGER_C2H2_1"/>
    <property type="match status" value="1"/>
</dbReference>
<keyword evidence="2" id="KW-1133">Transmembrane helix</keyword>
<name>A0A921IU04_9ACTN</name>
<dbReference type="Proteomes" id="UP000753256">
    <property type="component" value="Unassembled WGS sequence"/>
</dbReference>
<comment type="caution">
    <text evidence="5">The sequence shown here is derived from an EMBL/GenBank/DDBJ whole genome shotgun (WGS) entry which is preliminary data.</text>
</comment>
<accession>A0A921IU04</accession>
<evidence type="ECO:0000313" key="6">
    <source>
        <dbReference type="Proteomes" id="UP000753256"/>
    </source>
</evidence>
<dbReference type="AlphaFoldDB" id="A0A921IU04"/>
<keyword evidence="2" id="KW-0812">Transmembrane</keyword>
<proteinExistence type="predicted"/>
<keyword evidence="3" id="KW-0732">Signal</keyword>
<evidence type="ECO:0000256" key="1">
    <source>
        <dbReference type="SAM" id="MobiDB-lite"/>
    </source>
</evidence>
<feature type="transmembrane region" description="Helical" evidence="2">
    <location>
        <begin position="482"/>
        <end position="502"/>
    </location>
</feature>
<evidence type="ECO:0000313" key="5">
    <source>
        <dbReference type="EMBL" id="HJG36656.1"/>
    </source>
</evidence>
<dbReference type="InterPro" id="IPR013087">
    <property type="entry name" value="Znf_C2H2_type"/>
</dbReference>
<reference evidence="5" key="1">
    <citation type="journal article" date="2021" name="PeerJ">
        <title>Extensive microbial diversity within the chicken gut microbiome revealed by metagenomics and culture.</title>
        <authorList>
            <person name="Gilroy R."/>
            <person name="Ravi A."/>
            <person name="Getino M."/>
            <person name="Pursley I."/>
            <person name="Horton D.L."/>
            <person name="Alikhan N.F."/>
            <person name="Baker D."/>
            <person name="Gharbi K."/>
            <person name="Hall N."/>
            <person name="Watson M."/>
            <person name="Adriaenssens E.M."/>
            <person name="Foster-Nyarko E."/>
            <person name="Jarju S."/>
            <person name="Secka A."/>
            <person name="Antonio M."/>
            <person name="Oren A."/>
            <person name="Chaudhuri R.R."/>
            <person name="La Ragione R."/>
            <person name="Hildebrand F."/>
            <person name="Pallen M.J."/>
        </authorList>
    </citation>
    <scope>NUCLEOTIDE SEQUENCE</scope>
    <source>
        <strain evidence="5">ChiHjej13B12-9602</strain>
    </source>
</reference>
<gene>
    <name evidence="5" type="ORF">K8V70_02160</name>
</gene>
<feature type="domain" description="C2H2-type" evidence="4">
    <location>
        <begin position="371"/>
        <end position="393"/>
    </location>
</feature>
<keyword evidence="2" id="KW-0472">Membrane</keyword>
<feature type="signal peptide" evidence="3">
    <location>
        <begin position="1"/>
        <end position="26"/>
    </location>
</feature>
<feature type="compositionally biased region" description="Polar residues" evidence="1">
    <location>
        <begin position="446"/>
        <end position="468"/>
    </location>
</feature>
<feature type="region of interest" description="Disordered" evidence="1">
    <location>
        <begin position="446"/>
        <end position="476"/>
    </location>
</feature>
<sequence length="507" mass="51992">MKFGKPLIAASALAAALLLPATPAAAEPVTYNLSDGNVVISQNGEYVITQDDPNTPVTKTIEVKADVDATITLSGVNIEFDENDWHACAFKIEDNSTGDVTVVLAEGTANRLVSGPNAAGLQKNGAGENVGTLTITGNGSLYASTNNPSSFSAGIGSSVNNSTRNITIENGNIEAFGRRGAGIGAGSAYTQGSMTSATNIRINGGTVLVSASGLACGIGGADRFHGSLGAVSVFVTGGSVTDSSRYGIGSFRPVDPRIVITGGSVKSAAGFTTQPTDGEGNAVYLLKIDNQNSQPVTLDGESYLPVNQNASSPGDTSLYAYVTGESHVVKVGCTTTTWNFDNGSFTAGASSTEHTFSSAWQSNSANHWNICDACGDTVSEEHSLSAHHDETSHWQTCETCGYATDPEPHSFEWVVDREATATEAGSKHEECAACGYAKKAVEIPATGTTEDSSDNSTGSTQNPSTPNKENGKALPATSDSSAAIAAAAIAMGSILIAGGYALNRKSR</sequence>
<feature type="chain" id="PRO_5037241662" evidence="3">
    <location>
        <begin position="27"/>
        <end position="507"/>
    </location>
</feature>
<evidence type="ECO:0000256" key="3">
    <source>
        <dbReference type="SAM" id="SignalP"/>
    </source>
</evidence>
<dbReference type="EMBL" id="DYUZ01000008">
    <property type="protein sequence ID" value="HJG36656.1"/>
    <property type="molecule type" value="Genomic_DNA"/>
</dbReference>
<reference evidence="5" key="2">
    <citation type="submission" date="2021-09" db="EMBL/GenBank/DDBJ databases">
        <authorList>
            <person name="Gilroy R."/>
        </authorList>
    </citation>
    <scope>NUCLEOTIDE SEQUENCE</scope>
    <source>
        <strain evidence="5">ChiHjej13B12-9602</strain>
    </source>
</reference>
<dbReference type="Pfam" id="PF18889">
    <property type="entry name" value="Beta_helix_3"/>
    <property type="match status" value="2"/>
</dbReference>
<evidence type="ECO:0000259" key="4">
    <source>
        <dbReference type="PROSITE" id="PS00028"/>
    </source>
</evidence>
<protein>
    <submittedName>
        <fullName evidence="5">Carbohydrate-binding domain-containing protein</fullName>
    </submittedName>
</protein>
<dbReference type="RefSeq" id="WP_273188931.1">
    <property type="nucleotide sequence ID" value="NZ_DYUZ01000008.1"/>
</dbReference>
<organism evidence="5 6">
    <name type="scientific">Enorma phocaeensis</name>
    <dbReference type="NCBI Taxonomy" id="1871019"/>
    <lineage>
        <taxon>Bacteria</taxon>
        <taxon>Bacillati</taxon>
        <taxon>Actinomycetota</taxon>
        <taxon>Coriobacteriia</taxon>
        <taxon>Coriobacteriales</taxon>
        <taxon>Coriobacteriaceae</taxon>
        <taxon>Enorma</taxon>
    </lineage>
</organism>
<evidence type="ECO:0000256" key="2">
    <source>
        <dbReference type="SAM" id="Phobius"/>
    </source>
</evidence>